<comment type="caution">
    <text evidence="3">The sequence shown here is derived from an EMBL/GenBank/DDBJ whole genome shotgun (WGS) entry which is preliminary data.</text>
</comment>
<dbReference type="Proteomes" id="UP000245876">
    <property type="component" value="Unassembled WGS sequence"/>
</dbReference>
<dbReference type="AlphaFoldDB" id="A0A2U2NC78"/>
<feature type="transmembrane region" description="Helical" evidence="2">
    <location>
        <begin position="230"/>
        <end position="250"/>
    </location>
</feature>
<feature type="region of interest" description="Disordered" evidence="1">
    <location>
        <begin position="319"/>
        <end position="339"/>
    </location>
</feature>
<keyword evidence="4" id="KW-1185">Reference proteome</keyword>
<reference evidence="3 4" key="1">
    <citation type="journal article" date="2018" name="Int. J. Syst. Evol. Microbiol.">
        <title>Bifidobacterium callitrichidarum sp. nov. from the faeces of the emperor tamarin (Saguinus imperator).</title>
        <authorList>
            <person name="Modesto M."/>
            <person name="Michelini S."/>
            <person name="Sansosti M.C."/>
            <person name="De Filippo C."/>
            <person name="Cavalieri D."/>
            <person name="Qvirist L."/>
            <person name="Andlid T."/>
            <person name="Spiezio C."/>
            <person name="Sandri C."/>
            <person name="Pascarelli S."/>
            <person name="Sgorbati B."/>
            <person name="Mattarelli P."/>
        </authorList>
    </citation>
    <scope>NUCLEOTIDE SEQUENCE [LARGE SCALE GENOMIC DNA]</scope>
    <source>
        <strain evidence="3 4">TRI 5</strain>
    </source>
</reference>
<proteinExistence type="predicted"/>
<dbReference type="SUPFAM" id="SSF52540">
    <property type="entry name" value="P-loop containing nucleoside triphosphate hydrolases"/>
    <property type="match status" value="1"/>
</dbReference>
<feature type="transmembrane region" description="Helical" evidence="2">
    <location>
        <begin position="257"/>
        <end position="275"/>
    </location>
</feature>
<evidence type="ECO:0000256" key="1">
    <source>
        <dbReference type="SAM" id="MobiDB-lite"/>
    </source>
</evidence>
<sequence length="849" mass="93439">MGKPCWHSTTRTLQTATGDQQRTMSGTVSGQLKNSILLLVKHGDQPVKQYIYGDTESLKRAGRQAGFDVKPLDQEPELPDTANESAHPIIPWRSRLNRLSNMEKLRSDIMELKRSVESLMPNDSWVSINLREHGYWEDQRIRNWVASEHNTTEDGDDLVSSGSMCARISVGAASKQEAINTAKAIGGAVNPLMSRISAHQSQPRLMGWTVGLAITILTLILTTLSPLDLWMLAIPIAITLILLMAAMIIYVATNASIFGQMLAIGIPLIAMFALALLPLSLAVTLIPAAYTVGMFIRWLRRSKWDDIYQKPRRYRGFEPNRKAESADKETPLGGRDDTRVIVGYPTQRSTLLLPPLTVMALWTPGGMATAKTQEAHPVPEPLAQGGVPLGLDQTGREGYLVTDQLYGGIAIIGEAGSGKSGLSHGIMQWADMHRVDTSSKDWGKDSRIIDFAMKDSDGVRIMQAYRQHHKDKCRPGRVSYLANPNVKTIDLLGMKDGKDARATGQQIAECMQYSFDPGDIMNDSLDVITSAMTIAVAVSRLPDPQVLVDRARQLEQKYPGAGYMNKQASPIGWAVVALAASDGAVGSARALGQVVRDLALEYKNSDNKSLAADLEQAARAAEQLYGRPDAKGHLSISDQRLRDMTKSSRNKVKQLMDVEHVFTPERGQITWKQVLDNPGDYHFVLAPVSDSMKLPDRMNKILGAWLMKRLWGAIKDNCQGWQAAGKHTMIVCDELSLLANADPDSLAEIKNQGRSFGVIPVFATQYPEQLTPILLTAFMGFSTFITFNTPNPSVAEQAAAVLTDNEGEDGWTNGAVRNLPKYCAAVRTRTQGQLQPSFLVNVHDFDRRE</sequence>
<feature type="region of interest" description="Disordered" evidence="1">
    <location>
        <begin position="1"/>
        <end position="21"/>
    </location>
</feature>
<dbReference type="Gene3D" id="3.40.50.300">
    <property type="entry name" value="P-loop containing nucleotide triphosphate hydrolases"/>
    <property type="match status" value="1"/>
</dbReference>
<protein>
    <submittedName>
        <fullName evidence="3">AAA family ATPase</fullName>
    </submittedName>
</protein>
<keyword evidence="2" id="KW-0472">Membrane</keyword>
<dbReference type="RefSeq" id="WP_109056291.1">
    <property type="nucleotide sequence ID" value="NZ_QFFM01000003.1"/>
</dbReference>
<feature type="transmembrane region" description="Helical" evidence="2">
    <location>
        <begin position="205"/>
        <end position="224"/>
    </location>
</feature>
<evidence type="ECO:0000313" key="4">
    <source>
        <dbReference type="Proteomes" id="UP000245876"/>
    </source>
</evidence>
<organism evidence="3 4">
    <name type="scientific">Bifidobacterium callitrichidarum</name>
    <dbReference type="NCBI Taxonomy" id="2052941"/>
    <lineage>
        <taxon>Bacteria</taxon>
        <taxon>Bacillati</taxon>
        <taxon>Actinomycetota</taxon>
        <taxon>Actinomycetes</taxon>
        <taxon>Bifidobacteriales</taxon>
        <taxon>Bifidobacteriaceae</taxon>
        <taxon>Bifidobacterium</taxon>
    </lineage>
</organism>
<dbReference type="EMBL" id="QFFM01000003">
    <property type="protein sequence ID" value="PWG66722.1"/>
    <property type="molecule type" value="Genomic_DNA"/>
</dbReference>
<dbReference type="InterPro" id="IPR027417">
    <property type="entry name" value="P-loop_NTPase"/>
</dbReference>
<evidence type="ECO:0000313" key="3">
    <source>
        <dbReference type="EMBL" id="PWG66722.1"/>
    </source>
</evidence>
<accession>A0A2U2NC78</accession>
<dbReference type="OrthoDB" id="3268000at2"/>
<gene>
    <name evidence="3" type="ORF">DF196_02130</name>
</gene>
<name>A0A2U2NC78_9BIFI</name>
<evidence type="ECO:0000256" key="2">
    <source>
        <dbReference type="SAM" id="Phobius"/>
    </source>
</evidence>
<keyword evidence="2" id="KW-0812">Transmembrane</keyword>
<feature type="compositionally biased region" description="Polar residues" evidence="1">
    <location>
        <begin position="7"/>
        <end position="21"/>
    </location>
</feature>
<keyword evidence="2" id="KW-1133">Transmembrane helix</keyword>